<dbReference type="Proteomes" id="UP000249829">
    <property type="component" value="Unassembled WGS sequence"/>
</dbReference>
<dbReference type="InterPro" id="IPR002110">
    <property type="entry name" value="Ankyrin_rpt"/>
</dbReference>
<dbReference type="InterPro" id="IPR036770">
    <property type="entry name" value="Ankyrin_rpt-contain_sf"/>
</dbReference>
<dbReference type="PROSITE" id="PS50088">
    <property type="entry name" value="ANK_REPEAT"/>
    <property type="match status" value="2"/>
</dbReference>
<dbReference type="STRING" id="1450538.A0A2V5H741"/>
<accession>A0A2V5H741</accession>
<gene>
    <name evidence="4" type="ORF">BO99DRAFT_431996</name>
</gene>
<organism evidence="4 5">
    <name type="scientific">Aspergillus violaceofuscus (strain CBS 115571)</name>
    <dbReference type="NCBI Taxonomy" id="1450538"/>
    <lineage>
        <taxon>Eukaryota</taxon>
        <taxon>Fungi</taxon>
        <taxon>Dikarya</taxon>
        <taxon>Ascomycota</taxon>
        <taxon>Pezizomycotina</taxon>
        <taxon>Eurotiomycetes</taxon>
        <taxon>Eurotiomycetidae</taxon>
        <taxon>Eurotiales</taxon>
        <taxon>Aspergillaceae</taxon>
        <taxon>Aspergillus</taxon>
    </lineage>
</organism>
<reference evidence="4 5" key="1">
    <citation type="submission" date="2018-02" db="EMBL/GenBank/DDBJ databases">
        <title>The genomes of Aspergillus section Nigri reveals drivers in fungal speciation.</title>
        <authorList>
            <consortium name="DOE Joint Genome Institute"/>
            <person name="Vesth T.C."/>
            <person name="Nybo J."/>
            <person name="Theobald S."/>
            <person name="Brandl J."/>
            <person name="Frisvad J.C."/>
            <person name="Nielsen K.F."/>
            <person name="Lyhne E.K."/>
            <person name="Kogle M.E."/>
            <person name="Kuo A."/>
            <person name="Riley R."/>
            <person name="Clum A."/>
            <person name="Nolan M."/>
            <person name="Lipzen A."/>
            <person name="Salamov A."/>
            <person name="Henrissat B."/>
            <person name="Wiebenga A."/>
            <person name="De vries R.P."/>
            <person name="Grigoriev I.V."/>
            <person name="Mortensen U.H."/>
            <person name="Andersen M.R."/>
            <person name="Baker S.E."/>
        </authorList>
    </citation>
    <scope>NUCLEOTIDE SEQUENCE [LARGE SCALE GENOMIC DNA]</scope>
    <source>
        <strain evidence="4 5">CBS 115571</strain>
    </source>
</reference>
<name>A0A2V5H741_ASPV1</name>
<keyword evidence="5" id="KW-1185">Reference proteome</keyword>
<dbReference type="PANTHER" id="PTHR24198:SF185">
    <property type="entry name" value="ANKYRIN-3"/>
    <property type="match status" value="1"/>
</dbReference>
<dbReference type="SMART" id="SM00248">
    <property type="entry name" value="ANK"/>
    <property type="match status" value="4"/>
</dbReference>
<dbReference type="Gene3D" id="1.25.40.20">
    <property type="entry name" value="Ankyrin repeat-containing domain"/>
    <property type="match status" value="1"/>
</dbReference>
<dbReference type="EMBL" id="KZ825128">
    <property type="protein sequence ID" value="PYI20075.1"/>
    <property type="molecule type" value="Genomic_DNA"/>
</dbReference>
<feature type="repeat" description="ANK" evidence="3">
    <location>
        <begin position="38"/>
        <end position="70"/>
    </location>
</feature>
<protein>
    <submittedName>
        <fullName evidence="4">Ankyrin</fullName>
    </submittedName>
</protein>
<dbReference type="GO" id="GO:0005737">
    <property type="term" value="C:cytoplasm"/>
    <property type="evidence" value="ECO:0007669"/>
    <property type="project" value="TreeGrafter"/>
</dbReference>
<feature type="repeat" description="ANK" evidence="3">
    <location>
        <begin position="1"/>
        <end position="37"/>
    </location>
</feature>
<dbReference type="PROSITE" id="PS50297">
    <property type="entry name" value="ANK_REP_REGION"/>
    <property type="match status" value="1"/>
</dbReference>
<evidence type="ECO:0000313" key="5">
    <source>
        <dbReference type="Proteomes" id="UP000249829"/>
    </source>
</evidence>
<proteinExistence type="predicted"/>
<dbReference type="AlphaFoldDB" id="A0A2V5H741"/>
<evidence type="ECO:0000256" key="1">
    <source>
        <dbReference type="ARBA" id="ARBA00022737"/>
    </source>
</evidence>
<dbReference type="PANTHER" id="PTHR24198">
    <property type="entry name" value="ANKYRIN REPEAT AND PROTEIN KINASE DOMAIN-CONTAINING PROTEIN"/>
    <property type="match status" value="1"/>
</dbReference>
<dbReference type="SUPFAM" id="SSF48403">
    <property type="entry name" value="Ankyrin repeat"/>
    <property type="match status" value="1"/>
</dbReference>
<evidence type="ECO:0000256" key="3">
    <source>
        <dbReference type="PROSITE-ProRule" id="PRU00023"/>
    </source>
</evidence>
<evidence type="ECO:0000313" key="4">
    <source>
        <dbReference type="EMBL" id="PYI20075.1"/>
    </source>
</evidence>
<sequence length="157" mass="16513">MSLMAIAAKRGHEPLMGHLPVVRCLVEAGANLETRDNDGQTPLAHAARTGQHEVVEFLLSRGADPNAGSYSGTAPPISEATHHGNLECVRCLVNADGVMDSLPRLDETIHPLVCAARSRHPAVVDLLLAQPQGYAQLGTNLRAMLCVAAARGDLAAV</sequence>
<dbReference type="Pfam" id="PF12796">
    <property type="entry name" value="Ank_2"/>
    <property type="match status" value="1"/>
</dbReference>
<keyword evidence="1" id="KW-0677">Repeat</keyword>
<keyword evidence="2 3" id="KW-0040">ANK repeat</keyword>
<evidence type="ECO:0000256" key="2">
    <source>
        <dbReference type="ARBA" id="ARBA00023043"/>
    </source>
</evidence>